<feature type="domain" description="Man1/Src1-like C-terminal" evidence="9">
    <location>
        <begin position="414"/>
        <end position="768"/>
    </location>
</feature>
<dbReference type="GO" id="GO:0034399">
    <property type="term" value="C:nuclear periphery"/>
    <property type="evidence" value="ECO:0007669"/>
    <property type="project" value="TreeGrafter"/>
</dbReference>
<feature type="compositionally biased region" description="Low complexity" evidence="7">
    <location>
        <begin position="213"/>
        <end position="228"/>
    </location>
</feature>
<feature type="compositionally biased region" description="Basic residues" evidence="7">
    <location>
        <begin position="148"/>
        <end position="158"/>
    </location>
</feature>
<dbReference type="AlphaFoldDB" id="A0A0P1KWT4"/>
<evidence type="ECO:0000313" key="11">
    <source>
        <dbReference type="EMBL" id="CUS23781.1"/>
    </source>
</evidence>
<evidence type="ECO:0000256" key="2">
    <source>
        <dbReference type="ARBA" id="ARBA00022553"/>
    </source>
</evidence>
<feature type="compositionally biased region" description="Basic and acidic residues" evidence="7">
    <location>
        <begin position="129"/>
        <end position="138"/>
    </location>
</feature>
<proteinExistence type="predicted"/>
<dbReference type="EMBL" id="LN890568">
    <property type="protein sequence ID" value="CUS23781.1"/>
    <property type="molecule type" value="Genomic_DNA"/>
</dbReference>
<dbReference type="PANTHER" id="PTHR47808:SF2">
    <property type="entry name" value="LEM DOMAIN-CONTAINING PROTEIN 2"/>
    <property type="match status" value="1"/>
</dbReference>
<dbReference type="PANTHER" id="PTHR47808">
    <property type="entry name" value="INNER NUCLEAR MEMBRANE PROTEIN HEH2-RELATED"/>
    <property type="match status" value="1"/>
</dbReference>
<feature type="transmembrane region" description="Helical" evidence="8">
    <location>
        <begin position="406"/>
        <end position="426"/>
    </location>
</feature>
<feature type="domain" description="HeH/LEM" evidence="10">
    <location>
        <begin position="11"/>
        <end position="45"/>
    </location>
</feature>
<evidence type="ECO:0000256" key="3">
    <source>
        <dbReference type="ARBA" id="ARBA00022692"/>
    </source>
</evidence>
<evidence type="ECO:0000313" key="12">
    <source>
        <dbReference type="Proteomes" id="UP000236544"/>
    </source>
</evidence>
<feature type="compositionally biased region" description="Acidic residues" evidence="7">
    <location>
        <begin position="332"/>
        <end position="347"/>
    </location>
</feature>
<evidence type="ECO:0000256" key="6">
    <source>
        <dbReference type="ARBA" id="ARBA00023242"/>
    </source>
</evidence>
<evidence type="ECO:0000259" key="10">
    <source>
        <dbReference type="Pfam" id="PF12949"/>
    </source>
</evidence>
<reference evidence="12" key="1">
    <citation type="submission" date="2015-10" db="EMBL/GenBank/DDBJ databases">
        <authorList>
            <person name="Devillers H."/>
        </authorList>
    </citation>
    <scope>NUCLEOTIDE SEQUENCE [LARGE SCALE GENOMIC DNA]</scope>
</reference>
<dbReference type="Pfam" id="PF09402">
    <property type="entry name" value="MSC"/>
    <property type="match status" value="1"/>
</dbReference>
<evidence type="ECO:0000256" key="4">
    <source>
        <dbReference type="ARBA" id="ARBA00022989"/>
    </source>
</evidence>
<dbReference type="Proteomes" id="UP000236544">
    <property type="component" value="Unassembled WGS sequence"/>
</dbReference>
<keyword evidence="2" id="KW-0597">Phosphoprotein</keyword>
<accession>A0A0P1KWT4</accession>
<dbReference type="InterPro" id="IPR044780">
    <property type="entry name" value="Heh2/Src1"/>
</dbReference>
<protein>
    <submittedName>
        <fullName evidence="11">LAQU0S11e04148g1_1</fullName>
    </submittedName>
</protein>
<dbReference type="InterPro" id="IPR018996">
    <property type="entry name" value="Man1/Src1-like_C"/>
</dbReference>
<keyword evidence="6" id="KW-0539">Nucleus</keyword>
<name>A0A0P1KWT4_9SACH</name>
<keyword evidence="5 8" id="KW-0472">Membrane</keyword>
<feature type="compositionally biased region" description="Basic residues" evidence="7">
    <location>
        <begin position="113"/>
        <end position="123"/>
    </location>
</feature>
<dbReference type="GO" id="GO:0003682">
    <property type="term" value="F:chromatin binding"/>
    <property type="evidence" value="ECO:0007669"/>
    <property type="project" value="InterPro"/>
</dbReference>
<comment type="subcellular location">
    <subcellularLocation>
        <location evidence="1">Nucleus inner membrane</location>
    </subcellularLocation>
</comment>
<dbReference type="InterPro" id="IPR041885">
    <property type="entry name" value="MAN1_winged_helix_dom"/>
</dbReference>
<keyword evidence="3 8" id="KW-0812">Transmembrane</keyword>
<dbReference type="InterPro" id="IPR025856">
    <property type="entry name" value="HeH/LEM_domain"/>
</dbReference>
<evidence type="ECO:0000256" key="7">
    <source>
        <dbReference type="SAM" id="MobiDB-lite"/>
    </source>
</evidence>
<evidence type="ECO:0000256" key="5">
    <source>
        <dbReference type="ARBA" id="ARBA00023136"/>
    </source>
</evidence>
<evidence type="ECO:0000256" key="8">
    <source>
        <dbReference type="SAM" id="Phobius"/>
    </source>
</evidence>
<feature type="region of interest" description="Disordered" evidence="7">
    <location>
        <begin position="66"/>
        <end position="369"/>
    </location>
</feature>
<dbReference type="GO" id="GO:0005783">
    <property type="term" value="C:endoplasmic reticulum"/>
    <property type="evidence" value="ECO:0007669"/>
    <property type="project" value="TreeGrafter"/>
</dbReference>
<dbReference type="GO" id="GO:0071763">
    <property type="term" value="P:nuclear membrane organization"/>
    <property type="evidence" value="ECO:0007669"/>
    <property type="project" value="TreeGrafter"/>
</dbReference>
<feature type="compositionally biased region" description="Polar residues" evidence="7">
    <location>
        <begin position="237"/>
        <end position="262"/>
    </location>
</feature>
<organism evidence="11 12">
    <name type="scientific">Lachancea quebecensis</name>
    <dbReference type="NCBI Taxonomy" id="1654605"/>
    <lineage>
        <taxon>Eukaryota</taxon>
        <taxon>Fungi</taxon>
        <taxon>Dikarya</taxon>
        <taxon>Ascomycota</taxon>
        <taxon>Saccharomycotina</taxon>
        <taxon>Saccharomycetes</taxon>
        <taxon>Saccharomycetales</taxon>
        <taxon>Saccharomycetaceae</taxon>
        <taxon>Lachancea</taxon>
    </lineage>
</organism>
<dbReference type="CDD" id="cd12935">
    <property type="entry name" value="LEM_like"/>
    <property type="match status" value="1"/>
</dbReference>
<keyword evidence="4 8" id="KW-1133">Transmembrane helix</keyword>
<feature type="compositionally biased region" description="Low complexity" evidence="7">
    <location>
        <begin position="293"/>
        <end position="306"/>
    </location>
</feature>
<dbReference type="Pfam" id="PF12949">
    <property type="entry name" value="HeH"/>
    <property type="match status" value="1"/>
</dbReference>
<feature type="compositionally biased region" description="Low complexity" evidence="7">
    <location>
        <begin position="169"/>
        <end position="184"/>
    </location>
</feature>
<feature type="transmembrane region" description="Helical" evidence="8">
    <location>
        <begin position="656"/>
        <end position="675"/>
    </location>
</feature>
<dbReference type="Gene3D" id="1.10.10.1180">
    <property type="entry name" value="MAN1, winged-helix domain"/>
    <property type="match status" value="1"/>
</dbReference>
<feature type="compositionally biased region" description="Basic and acidic residues" evidence="7">
    <location>
        <begin position="270"/>
        <end position="282"/>
    </location>
</feature>
<evidence type="ECO:0000256" key="1">
    <source>
        <dbReference type="ARBA" id="ARBA00004540"/>
    </source>
</evidence>
<dbReference type="OrthoDB" id="2503928at2759"/>
<gene>
    <name evidence="11" type="ORF">LAQU0_S11e04148g</name>
</gene>
<feature type="compositionally biased region" description="Basic and acidic residues" evidence="7">
    <location>
        <begin position="91"/>
        <end position="112"/>
    </location>
</feature>
<keyword evidence="12" id="KW-1185">Reference proteome</keyword>
<feature type="compositionally biased region" description="Low complexity" evidence="7">
    <location>
        <begin position="71"/>
        <end position="85"/>
    </location>
</feature>
<dbReference type="GO" id="GO:0005637">
    <property type="term" value="C:nuclear inner membrane"/>
    <property type="evidence" value="ECO:0007669"/>
    <property type="project" value="UniProtKB-SubCell"/>
</dbReference>
<sequence length="775" mass="87914">MEDYLGEGFEPKSLRVAQLRRVLVEHGVRVQSHLKKAELCELFEKHIKAKREQLLRERESGRVVKIEKATESSFSHETSSEKSASPFSEVNDFHNDESARPRKRKIEEESTGRKKAGKKLKKRASTEPAHAKKQENKDNMSSPLVNKLRSKSPSKKSPLKPLAIEAFESSSSSSSDAASSSSDDLNFSLRRKAASPDLSKLKVSPGIAKKLAKGSSSQGSKQSQSSRGASRELEIETTPQRPSTSADESSIHNASESKNTSFKDLPSFAQEKKIKEDSKEEEPSGVSTPARGSSVQSSRQSSPRLSAPDYKESAEDTGPEENSSFVKKASSEEDETVESSEAEEDGESISLESLVDQQDESKISKSKSSIKANIKETKESVKEYLLEKTKEYPVPQRTWLKVIGRGIWNIVVFLMIMIPILFGLWYREERIQIGYCGHEIDLPTFENTNNSPLLIALENFLDNHRPQCLPCPENAICYPYMKIKCRPDYVVTQSKWSLQGIFPVSDYCAKDTKRQKLIAEVVRKSLELLRTKNANVKCGEGANDFESGITEADLYEIFYESRAPSISDEEYDDLWLQVVEDLKSEPEITWRQIHTFGPDTARDSDVSAESNDISQQEEHIQPLKKDRLFRSTSKKYIGLKCKFEKEVYQTYQRFKYVIWVAFALAAIIKIVTFKLRSHFSRLQRIESLTQQVIAKLQKSAKDSNENRPPYMSTVQLRDVLLSDVVDLKLKNKLWASVVRKLEHNNTNVKSRLMELHGEIMKCWEWVGPLQEEGQD</sequence>
<evidence type="ECO:0000259" key="9">
    <source>
        <dbReference type="Pfam" id="PF09402"/>
    </source>
</evidence>